<name>A0ABP9XUW7_9FUNG</name>
<dbReference type="Proteomes" id="UP001476247">
    <property type="component" value="Unassembled WGS sequence"/>
</dbReference>
<reference evidence="1 2" key="1">
    <citation type="submission" date="2024-04" db="EMBL/GenBank/DDBJ databases">
        <title>genome sequences of Mucor flavus KT1a and Helicostylum pulchrum KT1b strains isolation_sourced from the surface of a dry-aged beef.</title>
        <authorList>
            <person name="Toyotome T."/>
            <person name="Hosono M."/>
            <person name="Torimaru M."/>
            <person name="Fukuda K."/>
            <person name="Mikami N."/>
        </authorList>
    </citation>
    <scope>NUCLEOTIDE SEQUENCE [LARGE SCALE GENOMIC DNA]</scope>
    <source>
        <strain evidence="1 2">KT1b</strain>
    </source>
</reference>
<evidence type="ECO:0000313" key="1">
    <source>
        <dbReference type="EMBL" id="GAA5798564.1"/>
    </source>
</evidence>
<protein>
    <submittedName>
        <fullName evidence="1">Uncharacterized protein</fullName>
    </submittedName>
</protein>
<proteinExistence type="predicted"/>
<evidence type="ECO:0000313" key="2">
    <source>
        <dbReference type="Proteomes" id="UP001476247"/>
    </source>
</evidence>
<accession>A0ABP9XUW7</accession>
<organism evidence="1 2">
    <name type="scientific">Helicostylum pulchrum</name>
    <dbReference type="NCBI Taxonomy" id="562976"/>
    <lineage>
        <taxon>Eukaryota</taxon>
        <taxon>Fungi</taxon>
        <taxon>Fungi incertae sedis</taxon>
        <taxon>Mucoromycota</taxon>
        <taxon>Mucoromycotina</taxon>
        <taxon>Mucoromycetes</taxon>
        <taxon>Mucorales</taxon>
        <taxon>Mucorineae</taxon>
        <taxon>Mucoraceae</taxon>
        <taxon>Helicostylum</taxon>
    </lineage>
</organism>
<gene>
    <name evidence="1" type="ORF">HPULCUR_003969</name>
</gene>
<comment type="caution">
    <text evidence="1">The sequence shown here is derived from an EMBL/GenBank/DDBJ whole genome shotgun (WGS) entry which is preliminary data.</text>
</comment>
<sequence length="262" mass="30719">MPEKIQRVPADARWCLENSSDLTPQNFFEQFHYDNRLKGNRRYRSIIRKWINADERNALMKRLQTWEKSEQAVLFWNGRSMSNATTVVENNTFTVTDIVFLSTAKIIYDVRMGALELERGKIKLLELALTKDLSIHEKNLLKGLESMLNFLPQTKVEVSTLGESELWSTYFNPLFTSIFSKTREDILLRWTNKAAANYSSKRPDAIITTVLKMNMYTTINDLLQITRYFWEVCHTDLDMSQYSWKKEIRYDEYVASVPALLG</sequence>
<dbReference type="EMBL" id="BAABUJ010000010">
    <property type="protein sequence ID" value="GAA5798564.1"/>
    <property type="molecule type" value="Genomic_DNA"/>
</dbReference>
<keyword evidence="2" id="KW-1185">Reference proteome</keyword>